<protein>
    <recommendedName>
        <fullName evidence="6">Lipopolysaccharide assembly protein A domain-containing protein</fullName>
    </recommendedName>
</protein>
<organism evidence="7 8">
    <name type="scientific">Candidatus Glomeribacter gigasporarum BEG34</name>
    <dbReference type="NCBI Taxonomy" id="1070319"/>
    <lineage>
        <taxon>Bacteria</taxon>
        <taxon>Pseudomonadati</taxon>
        <taxon>Pseudomonadota</taxon>
        <taxon>Betaproteobacteria</taxon>
        <taxon>Burkholderiales</taxon>
        <taxon>Burkholderiaceae</taxon>
        <taxon>Candidatus Glomeribacter</taxon>
    </lineage>
</organism>
<proteinExistence type="predicted"/>
<dbReference type="RefSeq" id="WP_006682600.1">
    <property type="nucleotide sequence ID" value="NZ_CAFB01000040.1"/>
</dbReference>
<keyword evidence="8" id="KW-1185">Reference proteome</keyword>
<feature type="transmembrane region" description="Helical" evidence="5">
    <location>
        <begin position="40"/>
        <end position="61"/>
    </location>
</feature>
<keyword evidence="3 5" id="KW-1133">Transmembrane helix</keyword>
<feature type="domain" description="Lipopolysaccharide assembly protein A" evidence="6">
    <location>
        <begin position="23"/>
        <end position="83"/>
    </location>
</feature>
<dbReference type="Pfam" id="PF06305">
    <property type="entry name" value="LapA_dom"/>
    <property type="match status" value="1"/>
</dbReference>
<comment type="caution">
    <text evidence="7">The sequence shown here is derived from an EMBL/GenBank/DDBJ whole genome shotgun (WGS) entry which is preliminary data.</text>
</comment>
<evidence type="ECO:0000259" key="6">
    <source>
        <dbReference type="Pfam" id="PF06305"/>
    </source>
</evidence>
<evidence type="ECO:0000313" key="8">
    <source>
        <dbReference type="Proteomes" id="UP000054051"/>
    </source>
</evidence>
<name>G2J9G2_9BURK</name>
<dbReference type="OrthoDB" id="7066519at2"/>
<keyword evidence="2 5" id="KW-0812">Transmembrane</keyword>
<dbReference type="STRING" id="1070319.CAGGBEG34_230051"/>
<evidence type="ECO:0000256" key="3">
    <source>
        <dbReference type="ARBA" id="ARBA00022989"/>
    </source>
</evidence>
<dbReference type="InterPro" id="IPR010445">
    <property type="entry name" value="LapA_dom"/>
</dbReference>
<dbReference type="EMBL" id="CAFB01000040">
    <property type="protein sequence ID" value="CCD29409.1"/>
    <property type="molecule type" value="Genomic_DNA"/>
</dbReference>
<evidence type="ECO:0000256" key="4">
    <source>
        <dbReference type="ARBA" id="ARBA00023136"/>
    </source>
</evidence>
<keyword evidence="4 5" id="KW-0472">Membrane</keyword>
<dbReference type="Proteomes" id="UP000054051">
    <property type="component" value="Unassembled WGS sequence"/>
</dbReference>
<reference evidence="7 8" key="1">
    <citation type="submission" date="2011-08" db="EMBL/GenBank/DDBJ databases">
        <title>The genome of the obligate endobacterium of an arbuscular mycorrhizal fungus reveals an interphylum network of nutritional interactions.</title>
        <authorList>
            <person name="Ghignone S."/>
            <person name="Salvioli A."/>
            <person name="Anca I."/>
            <person name="Lumini E."/>
            <person name="Ortu G."/>
            <person name="Petiti L."/>
            <person name="Cruveiller S."/>
            <person name="Bianciotto V."/>
            <person name="Piffanelli P."/>
            <person name="Lanfranco L."/>
            <person name="Bonfante P."/>
        </authorList>
    </citation>
    <scope>NUCLEOTIDE SEQUENCE [LARGE SCALE GENOMIC DNA]</scope>
    <source>
        <strain evidence="7 8">BEG34</strain>
    </source>
</reference>
<dbReference type="AlphaFoldDB" id="G2J9G2"/>
<keyword evidence="1" id="KW-1003">Cell membrane</keyword>
<accession>G2J9G2</accession>
<gene>
    <name evidence="7" type="ORF">CAGGBEG34_230051</name>
</gene>
<dbReference type="eggNOG" id="COG5416">
    <property type="taxonomic scope" value="Bacteria"/>
</dbReference>
<evidence type="ECO:0000313" key="7">
    <source>
        <dbReference type="EMBL" id="CCD29409.1"/>
    </source>
</evidence>
<evidence type="ECO:0000256" key="1">
    <source>
        <dbReference type="ARBA" id="ARBA00022475"/>
    </source>
</evidence>
<evidence type="ECO:0000256" key="2">
    <source>
        <dbReference type="ARBA" id="ARBA00022692"/>
    </source>
</evidence>
<sequence length="97" mass="10843">MRILIWLIRIVLFALFLILAVANTQDATLNFTAGMAWEAPLILIGFAFFAAGLLAGLLLTLPTSIRRRFEIARLKRELAVAQQARDKDELPPPPPFI</sequence>
<evidence type="ECO:0000256" key="5">
    <source>
        <dbReference type="SAM" id="Phobius"/>
    </source>
</evidence>
<dbReference type="GO" id="GO:0005886">
    <property type="term" value="C:plasma membrane"/>
    <property type="evidence" value="ECO:0007669"/>
    <property type="project" value="InterPro"/>
</dbReference>